<dbReference type="SUPFAM" id="SSF55729">
    <property type="entry name" value="Acyl-CoA N-acyltransferases (Nat)"/>
    <property type="match status" value="1"/>
</dbReference>
<keyword evidence="1" id="KW-0472">Membrane</keyword>
<dbReference type="InterPro" id="IPR016181">
    <property type="entry name" value="Acyl_CoA_acyltransferase"/>
</dbReference>
<protein>
    <submittedName>
        <fullName evidence="2">GNAT family N-acetyltransferase</fullName>
    </submittedName>
</protein>
<keyword evidence="1" id="KW-0812">Transmembrane</keyword>
<comment type="caution">
    <text evidence="2">The sequence shown here is derived from an EMBL/GenBank/DDBJ whole genome shotgun (WGS) entry which is preliminary data.</text>
</comment>
<accession>A0A8J7C2P6</accession>
<name>A0A8J7C2P6_9BACT</name>
<dbReference type="Gene3D" id="3.40.630.30">
    <property type="match status" value="1"/>
</dbReference>
<dbReference type="Proteomes" id="UP000648239">
    <property type="component" value="Unassembled WGS sequence"/>
</dbReference>
<feature type="transmembrane region" description="Helical" evidence="1">
    <location>
        <begin position="6"/>
        <end position="29"/>
    </location>
</feature>
<keyword evidence="1" id="KW-1133">Transmembrane helix</keyword>
<gene>
    <name evidence="2" type="ORF">IFK94_14435</name>
</gene>
<evidence type="ECO:0000313" key="2">
    <source>
        <dbReference type="EMBL" id="MBD3869315.1"/>
    </source>
</evidence>
<sequence>MLGYGFKVLGLDPIIGMAVPLNLGSIHVLKKVGMRFRGMSDCLGLNAERWELTREMYDSRNKGGAG</sequence>
<evidence type="ECO:0000256" key="1">
    <source>
        <dbReference type="SAM" id="Phobius"/>
    </source>
</evidence>
<proteinExistence type="predicted"/>
<organism evidence="2 3">
    <name type="scientific">Candidatus Polarisedimenticola svalbardensis</name>
    <dbReference type="NCBI Taxonomy" id="2886004"/>
    <lineage>
        <taxon>Bacteria</taxon>
        <taxon>Pseudomonadati</taxon>
        <taxon>Acidobacteriota</taxon>
        <taxon>Candidatus Polarisedimenticolia</taxon>
        <taxon>Candidatus Polarisedimenticolales</taxon>
        <taxon>Candidatus Polarisedimenticolaceae</taxon>
        <taxon>Candidatus Polarisedimenticola</taxon>
    </lineage>
</organism>
<evidence type="ECO:0000313" key="3">
    <source>
        <dbReference type="Proteomes" id="UP000648239"/>
    </source>
</evidence>
<reference evidence="2 3" key="1">
    <citation type="submission" date="2020-08" db="EMBL/GenBank/DDBJ databases">
        <title>Acidobacteriota in marine sediments use diverse sulfur dissimilation pathways.</title>
        <authorList>
            <person name="Wasmund K."/>
        </authorList>
    </citation>
    <scope>NUCLEOTIDE SEQUENCE [LARGE SCALE GENOMIC DNA]</scope>
    <source>
        <strain evidence="2">MAG AM4</strain>
    </source>
</reference>
<dbReference type="EMBL" id="JACXWD010000075">
    <property type="protein sequence ID" value="MBD3869315.1"/>
    <property type="molecule type" value="Genomic_DNA"/>
</dbReference>
<dbReference type="AlphaFoldDB" id="A0A8J7C2P6"/>